<dbReference type="GO" id="GO:0003700">
    <property type="term" value="F:DNA-binding transcription factor activity"/>
    <property type="evidence" value="ECO:0007669"/>
    <property type="project" value="InterPro"/>
</dbReference>
<comment type="caution">
    <text evidence="4">The sequence shown here is derived from an EMBL/GenBank/DDBJ whole genome shotgun (WGS) entry which is preliminary data.</text>
</comment>
<dbReference type="Pfam" id="PF13280">
    <property type="entry name" value="WYL"/>
    <property type="match status" value="1"/>
</dbReference>
<evidence type="ECO:0000259" key="3">
    <source>
        <dbReference type="PROSITE" id="PS51000"/>
    </source>
</evidence>
<dbReference type="Pfam" id="PF08279">
    <property type="entry name" value="HTH_11"/>
    <property type="match status" value="1"/>
</dbReference>
<dbReference type="PANTHER" id="PTHR34580">
    <property type="match status" value="1"/>
</dbReference>
<dbReference type="SUPFAM" id="SSF46785">
    <property type="entry name" value="Winged helix' DNA-binding domain"/>
    <property type="match status" value="1"/>
</dbReference>
<keyword evidence="2" id="KW-0804">Transcription</keyword>
<dbReference type="RefSeq" id="WP_167223311.1">
    <property type="nucleotide sequence ID" value="NZ_JAAQPH010000005.1"/>
</dbReference>
<evidence type="ECO:0000256" key="1">
    <source>
        <dbReference type="ARBA" id="ARBA00023015"/>
    </source>
</evidence>
<keyword evidence="5" id="KW-1185">Reference proteome</keyword>
<dbReference type="InterPro" id="IPR001034">
    <property type="entry name" value="DeoR_HTH"/>
</dbReference>
<dbReference type="InterPro" id="IPR036388">
    <property type="entry name" value="WH-like_DNA-bd_sf"/>
</dbReference>
<dbReference type="PANTHER" id="PTHR34580:SF3">
    <property type="entry name" value="PROTEIN PAFB"/>
    <property type="match status" value="1"/>
</dbReference>
<name>A0A967C4M2_9PROT</name>
<accession>A0A967C4M2</accession>
<keyword evidence="1" id="KW-0805">Transcription regulation</keyword>
<proteinExistence type="predicted"/>
<protein>
    <submittedName>
        <fullName evidence="4">YafY family transcriptional regulator</fullName>
    </submittedName>
</protein>
<evidence type="ECO:0000256" key="2">
    <source>
        <dbReference type="ARBA" id="ARBA00023163"/>
    </source>
</evidence>
<organism evidence="4 5">
    <name type="scientific">Pelagibius litoralis</name>
    <dbReference type="NCBI Taxonomy" id="374515"/>
    <lineage>
        <taxon>Bacteria</taxon>
        <taxon>Pseudomonadati</taxon>
        <taxon>Pseudomonadota</taxon>
        <taxon>Alphaproteobacteria</taxon>
        <taxon>Rhodospirillales</taxon>
        <taxon>Rhodovibrionaceae</taxon>
        <taxon>Pelagibius</taxon>
    </lineage>
</organism>
<dbReference type="InterPro" id="IPR036390">
    <property type="entry name" value="WH_DNA-bd_sf"/>
</dbReference>
<reference evidence="4" key="1">
    <citation type="submission" date="2020-03" db="EMBL/GenBank/DDBJ databases">
        <title>Genome of Pelagibius litoralis DSM 21314T.</title>
        <authorList>
            <person name="Wang G."/>
        </authorList>
    </citation>
    <scope>NUCLEOTIDE SEQUENCE</scope>
    <source>
        <strain evidence="4">DSM 21314</strain>
    </source>
</reference>
<dbReference type="EMBL" id="JAAQPH010000005">
    <property type="protein sequence ID" value="NIA68574.1"/>
    <property type="molecule type" value="Genomic_DNA"/>
</dbReference>
<dbReference type="Gene3D" id="1.10.10.10">
    <property type="entry name" value="Winged helix-like DNA-binding domain superfamily/Winged helix DNA-binding domain"/>
    <property type="match status" value="1"/>
</dbReference>
<dbReference type="InterPro" id="IPR051534">
    <property type="entry name" value="CBASS_pafABC_assoc_protein"/>
</dbReference>
<feature type="domain" description="HTH deoR-type" evidence="3">
    <location>
        <begin position="3"/>
        <end position="58"/>
    </location>
</feature>
<dbReference type="InterPro" id="IPR026881">
    <property type="entry name" value="WYL_dom"/>
</dbReference>
<dbReference type="SMART" id="SM00420">
    <property type="entry name" value="HTH_DEOR"/>
    <property type="match status" value="1"/>
</dbReference>
<dbReference type="AlphaFoldDB" id="A0A967C4M2"/>
<dbReference type="PROSITE" id="PS51000">
    <property type="entry name" value="HTH_DEOR_2"/>
    <property type="match status" value="1"/>
</dbReference>
<evidence type="ECO:0000313" key="4">
    <source>
        <dbReference type="EMBL" id="NIA68574.1"/>
    </source>
</evidence>
<dbReference type="InterPro" id="IPR013196">
    <property type="entry name" value="HTH_11"/>
</dbReference>
<gene>
    <name evidence="4" type="ORF">HBA54_08220</name>
</gene>
<dbReference type="Proteomes" id="UP000761264">
    <property type="component" value="Unassembled WGS sequence"/>
</dbReference>
<evidence type="ECO:0000313" key="5">
    <source>
        <dbReference type="Proteomes" id="UP000761264"/>
    </source>
</evidence>
<sequence length="236" mass="26732">MRRADRLFQIVQELRRHKLVTAKRLAETLEVSERTIYRDIRDLAATGVPIEGEAGVGYVLQRGFDLPPLMFTEEEIEALVLGARIIESWADPALAKAAGDVVAKVEAVLPEGLREQVARTPLAAPADHMTVPLSVDAAAIRAALRNRRKLHFYYCNAEGRASERAVRPLALAFYGPVWLLIAWCELRIDFRAFRLDRMRDMTVLEDRFAEERGKTLHDFVVADRARQQDRARQAEG</sequence>
<dbReference type="PROSITE" id="PS52050">
    <property type="entry name" value="WYL"/>
    <property type="match status" value="1"/>
</dbReference>